<proteinExistence type="predicted"/>
<gene>
    <name evidence="1" type="ORF">HDF16_004643</name>
</gene>
<name>A0A7W7ZHZ6_9BACT</name>
<comment type="caution">
    <text evidence="1">The sequence shown here is derived from an EMBL/GenBank/DDBJ whole genome shotgun (WGS) entry which is preliminary data.</text>
</comment>
<dbReference type="EMBL" id="JACHIP010000008">
    <property type="protein sequence ID" value="MBB5059909.1"/>
    <property type="molecule type" value="Genomic_DNA"/>
</dbReference>
<protein>
    <submittedName>
        <fullName evidence="1">Uncharacterized protein</fullName>
    </submittedName>
</protein>
<sequence length="69" mass="7606">MTTQSRRPPPNGALTIDGLSVSPKIMNAETSEGGVMITFDEGSSVIFSSSLLYEIYLEAQRLQEFQDIH</sequence>
<evidence type="ECO:0000313" key="1">
    <source>
        <dbReference type="EMBL" id="MBB5059909.1"/>
    </source>
</evidence>
<accession>A0A7W7ZHZ6</accession>
<evidence type="ECO:0000313" key="2">
    <source>
        <dbReference type="Proteomes" id="UP000540989"/>
    </source>
</evidence>
<keyword evidence="2" id="KW-1185">Reference proteome</keyword>
<dbReference type="Proteomes" id="UP000540989">
    <property type="component" value="Unassembled WGS sequence"/>
</dbReference>
<reference evidence="1 2" key="1">
    <citation type="submission" date="2020-08" db="EMBL/GenBank/DDBJ databases">
        <title>Genomic Encyclopedia of Type Strains, Phase IV (KMG-V): Genome sequencing to study the core and pangenomes of soil and plant-associated prokaryotes.</title>
        <authorList>
            <person name="Whitman W."/>
        </authorList>
    </citation>
    <scope>NUCLEOTIDE SEQUENCE [LARGE SCALE GENOMIC DNA]</scope>
    <source>
        <strain evidence="1 2">M8UP14</strain>
    </source>
</reference>
<organism evidence="1 2">
    <name type="scientific">Granulicella aggregans</name>
    <dbReference type="NCBI Taxonomy" id="474949"/>
    <lineage>
        <taxon>Bacteria</taxon>
        <taxon>Pseudomonadati</taxon>
        <taxon>Acidobacteriota</taxon>
        <taxon>Terriglobia</taxon>
        <taxon>Terriglobales</taxon>
        <taxon>Acidobacteriaceae</taxon>
        <taxon>Granulicella</taxon>
    </lineage>
</organism>
<dbReference type="AlphaFoldDB" id="A0A7W7ZHZ6"/>